<dbReference type="InterPro" id="IPR007590">
    <property type="entry name" value="Saf4/Yju2"/>
</dbReference>
<proteinExistence type="predicted"/>
<organism evidence="1 2">
    <name type="scientific">Anisodus acutangulus</name>
    <dbReference type="NCBI Taxonomy" id="402998"/>
    <lineage>
        <taxon>Eukaryota</taxon>
        <taxon>Viridiplantae</taxon>
        <taxon>Streptophyta</taxon>
        <taxon>Embryophyta</taxon>
        <taxon>Tracheophyta</taxon>
        <taxon>Spermatophyta</taxon>
        <taxon>Magnoliopsida</taxon>
        <taxon>eudicotyledons</taxon>
        <taxon>Gunneridae</taxon>
        <taxon>Pentapetalae</taxon>
        <taxon>asterids</taxon>
        <taxon>lamiids</taxon>
        <taxon>Solanales</taxon>
        <taxon>Solanaceae</taxon>
        <taxon>Solanoideae</taxon>
        <taxon>Hyoscyameae</taxon>
        <taxon>Anisodus</taxon>
    </lineage>
</organism>
<dbReference type="EMBL" id="JAJAGQ010000024">
    <property type="protein sequence ID" value="KAJ8526638.1"/>
    <property type="molecule type" value="Genomic_DNA"/>
</dbReference>
<reference evidence="2" key="1">
    <citation type="journal article" date="2023" name="Proc. Natl. Acad. Sci. U.S.A.">
        <title>Genomic and structural basis for evolution of tropane alkaloid biosynthesis.</title>
        <authorList>
            <person name="Wanga Y.-J."/>
            <person name="Taina T."/>
            <person name="Yua J.-Y."/>
            <person name="Lia J."/>
            <person name="Xua B."/>
            <person name="Chenc J."/>
            <person name="D'Auriad J.C."/>
            <person name="Huanga J.-P."/>
            <person name="Huanga S.-X."/>
        </authorList>
    </citation>
    <scope>NUCLEOTIDE SEQUENCE [LARGE SCALE GENOMIC DNA]</scope>
    <source>
        <strain evidence="2">cv. KIB-2019</strain>
    </source>
</reference>
<dbReference type="Pfam" id="PF04502">
    <property type="entry name" value="Saf4_Yju2"/>
    <property type="match status" value="1"/>
</dbReference>
<accession>A0A9Q1QSL0</accession>
<comment type="caution">
    <text evidence="1">The sequence shown here is derived from an EMBL/GenBank/DDBJ whole genome shotgun (WGS) entry which is preliminary data.</text>
</comment>
<evidence type="ECO:0000313" key="1">
    <source>
        <dbReference type="EMBL" id="KAJ8526638.1"/>
    </source>
</evidence>
<gene>
    <name evidence="1" type="ORF">K7X08_029115</name>
</gene>
<protein>
    <submittedName>
        <fullName evidence="1">Uncharacterized protein</fullName>
    </submittedName>
</protein>
<dbReference type="AlphaFoldDB" id="A0A9Q1QSL0"/>
<dbReference type="Proteomes" id="UP001152561">
    <property type="component" value="Unassembled WGS sequence"/>
</dbReference>
<name>A0A9Q1QSL0_9SOLA</name>
<dbReference type="GO" id="GO:0000398">
    <property type="term" value="P:mRNA splicing, via spliceosome"/>
    <property type="evidence" value="ECO:0007669"/>
    <property type="project" value="InterPro"/>
</dbReference>
<evidence type="ECO:0000313" key="2">
    <source>
        <dbReference type="Proteomes" id="UP001152561"/>
    </source>
</evidence>
<keyword evidence="2" id="KW-1185">Reference proteome</keyword>
<sequence>MSLARPTWEYKSSDSTSKCTKCSAEITYKTDPKNSDYTVESVQLEILSFGVAKMRKWRRRNKKEMLKKWVMQ</sequence>